<dbReference type="EMBL" id="CM056742">
    <property type="protein sequence ID" value="KAJ8680759.1"/>
    <property type="molecule type" value="Genomic_DNA"/>
</dbReference>
<accession>A0ACC2PBT8</accession>
<organism evidence="1 2">
    <name type="scientific">Eretmocerus hayati</name>
    <dbReference type="NCBI Taxonomy" id="131215"/>
    <lineage>
        <taxon>Eukaryota</taxon>
        <taxon>Metazoa</taxon>
        <taxon>Ecdysozoa</taxon>
        <taxon>Arthropoda</taxon>
        <taxon>Hexapoda</taxon>
        <taxon>Insecta</taxon>
        <taxon>Pterygota</taxon>
        <taxon>Neoptera</taxon>
        <taxon>Endopterygota</taxon>
        <taxon>Hymenoptera</taxon>
        <taxon>Apocrita</taxon>
        <taxon>Proctotrupomorpha</taxon>
        <taxon>Chalcidoidea</taxon>
        <taxon>Aphelinidae</taxon>
        <taxon>Aphelininae</taxon>
        <taxon>Eretmocerus</taxon>
    </lineage>
</organism>
<keyword evidence="2" id="KW-1185">Reference proteome</keyword>
<name>A0ACC2PBT8_9HYME</name>
<reference evidence="1" key="1">
    <citation type="submission" date="2023-04" db="EMBL/GenBank/DDBJ databases">
        <title>A chromosome-level genome assembly of the parasitoid wasp Eretmocerus hayati.</title>
        <authorList>
            <person name="Zhong Y."/>
            <person name="Liu S."/>
            <person name="Liu Y."/>
        </authorList>
    </citation>
    <scope>NUCLEOTIDE SEQUENCE</scope>
    <source>
        <strain evidence="1">ZJU_SS_LIU_2023</strain>
    </source>
</reference>
<protein>
    <submittedName>
        <fullName evidence="1">Uncharacterized protein</fullName>
    </submittedName>
</protein>
<sequence length="626" mass="71982">MMEGAPEVANNQQSSKEDYLIRRANEALATDIYAAKSWLITAKSLFPQSAKIQFEAYRLEKLSRNMKEAATCFSEIFQNFPDNQEIWKEIDRITTSLRAEQRDENEELLCQMFKHIPEDLQHRLLIMTADHSEDTMEHCKLLLLLLNRFPQTTATHGPRLVETLLTAEKHSHPGVAVNEFRKLLAMEALPLLGSSSVELNPRLSLRLLCKAVEFYFAYIQQPQDPHIAKPWDKLFQVIELIGKKLGWELSSHFATTWNQELYCDRLQQYASAHSGNLCEEPVIRQLLISSIVVLMRILNEHATSFSNDEHSYCLIEAFVQPLLAPEPKVKKRKREEIAIAVTSDNEYSGSGLPLAVKLYDLIHSNEILQRESLKIIQQMRLDAWLNPFLNDLAMYKGMHHDLLLRLPKETNTLSAQLRLASTCFFVKDYKSMIEYIMLIANTLPKLEGKTSNCLTVPAVRHLHYLTLARFPVLQYCCRLLLTAIKDNFSWANANLDLAIGHALVLMQIDWPQEAPFLHILTQKILSRRSFSYPLFQAYVINVDILEELMYLWMDHGGGVVLDVAVNTGILQNRRISTRGADKGVREEVRQTMRRQAARDGVDHLDELLQRFILNEKEALLLSLIIH</sequence>
<comment type="caution">
    <text evidence="1">The sequence shown here is derived from an EMBL/GenBank/DDBJ whole genome shotgun (WGS) entry which is preliminary data.</text>
</comment>
<proteinExistence type="predicted"/>
<evidence type="ECO:0000313" key="1">
    <source>
        <dbReference type="EMBL" id="KAJ8680759.1"/>
    </source>
</evidence>
<dbReference type="Proteomes" id="UP001239111">
    <property type="component" value="Chromosome 2"/>
</dbReference>
<evidence type="ECO:0000313" key="2">
    <source>
        <dbReference type="Proteomes" id="UP001239111"/>
    </source>
</evidence>
<gene>
    <name evidence="1" type="ORF">QAD02_016546</name>
</gene>